<keyword evidence="5" id="KW-0479">Metal-binding</keyword>
<dbReference type="OrthoDB" id="527344at2759"/>
<dbReference type="AlphaFoldDB" id="A0A1J1H1C9"/>
<keyword evidence="10" id="KW-0732">Signal</keyword>
<dbReference type="GO" id="GO:0046872">
    <property type="term" value="F:metal ion binding"/>
    <property type="evidence" value="ECO:0007669"/>
    <property type="project" value="UniProtKB-KW"/>
</dbReference>
<keyword evidence="12" id="KW-1185">Reference proteome</keyword>
<gene>
    <name evidence="11" type="ORF">PRELSG_0312300</name>
</gene>
<dbReference type="InterPro" id="IPR013471">
    <property type="entry name" value="RNase_Z/BN"/>
</dbReference>
<keyword evidence="6" id="KW-0255">Endonuclease</keyword>
<feature type="compositionally biased region" description="Basic and acidic residues" evidence="9">
    <location>
        <begin position="809"/>
        <end position="828"/>
    </location>
</feature>
<evidence type="ECO:0000256" key="2">
    <source>
        <dbReference type="ARBA" id="ARBA00011738"/>
    </source>
</evidence>
<dbReference type="KEGG" id="prel:PRELSG_0312300"/>
<keyword evidence="8" id="KW-0862">Zinc</keyword>
<evidence type="ECO:0000256" key="8">
    <source>
        <dbReference type="ARBA" id="ARBA00022833"/>
    </source>
</evidence>
<keyword evidence="3" id="KW-0819">tRNA processing</keyword>
<evidence type="ECO:0000256" key="6">
    <source>
        <dbReference type="ARBA" id="ARBA00022759"/>
    </source>
</evidence>
<dbReference type="HAMAP" id="MF_01818">
    <property type="entry name" value="RNase_Z_BN"/>
    <property type="match status" value="1"/>
</dbReference>
<protein>
    <submittedName>
        <fullName evidence="11">Metallo-hydrolase/oxidoreductase, putative</fullName>
    </submittedName>
</protein>
<feature type="chain" id="PRO_5012046040" evidence="10">
    <location>
        <begin position="19"/>
        <end position="880"/>
    </location>
</feature>
<dbReference type="OMA" id="NAYKEIH"/>
<accession>A0A1J1H1C9</accession>
<comment type="subunit">
    <text evidence="2">Homodimer.</text>
</comment>
<feature type="region of interest" description="Disordered" evidence="9">
    <location>
        <begin position="803"/>
        <end position="831"/>
    </location>
</feature>
<comment type="cofactor">
    <cofactor evidence="1">
        <name>Zn(2+)</name>
        <dbReference type="ChEBI" id="CHEBI:29105"/>
    </cofactor>
</comment>
<dbReference type="GeneID" id="39734731"/>
<evidence type="ECO:0000256" key="10">
    <source>
        <dbReference type="SAM" id="SignalP"/>
    </source>
</evidence>
<dbReference type="PANTHER" id="PTHR46018:SF2">
    <property type="entry name" value="ZINC PHOSPHODIESTERASE ELAC PROTEIN 1"/>
    <property type="match status" value="1"/>
</dbReference>
<evidence type="ECO:0000313" key="11">
    <source>
        <dbReference type="EMBL" id="CRG98634.1"/>
    </source>
</evidence>
<dbReference type="Proteomes" id="UP000220158">
    <property type="component" value="Chromosome 3"/>
</dbReference>
<keyword evidence="4" id="KW-0540">Nuclease</keyword>
<dbReference type="PANTHER" id="PTHR46018">
    <property type="entry name" value="ZINC PHOSPHODIESTERASE ELAC PROTEIN 1"/>
    <property type="match status" value="1"/>
</dbReference>
<evidence type="ECO:0000256" key="1">
    <source>
        <dbReference type="ARBA" id="ARBA00001947"/>
    </source>
</evidence>
<feature type="region of interest" description="Disordered" evidence="9">
    <location>
        <begin position="204"/>
        <end position="224"/>
    </location>
</feature>
<evidence type="ECO:0000256" key="5">
    <source>
        <dbReference type="ARBA" id="ARBA00022723"/>
    </source>
</evidence>
<evidence type="ECO:0000256" key="4">
    <source>
        <dbReference type="ARBA" id="ARBA00022722"/>
    </source>
</evidence>
<dbReference type="SUPFAM" id="SSF56281">
    <property type="entry name" value="Metallo-hydrolase/oxidoreductase"/>
    <property type="match status" value="1"/>
</dbReference>
<dbReference type="GO" id="GO:0005634">
    <property type="term" value="C:nucleus"/>
    <property type="evidence" value="ECO:0007669"/>
    <property type="project" value="TreeGrafter"/>
</dbReference>
<sequence>MFFFMYIVISFFFKFSLIHNLVNKRPYGYLLNSKNNFVYILNKKKENNVIIKKKSSYLFKIKINNLKYTKNSDKEELNELDKENLVNKIKNGVDKLLFVNRNIIEIHEDEQKELCEYYTSDIKKKKKITVDKWEEEVDKLIENIEYKLHSESVRTYDKLIRNIIYNNAVSLKDNYLVKDYIDKIFHKYINLFLLNEFENSHKEHERDEKCDEEENKENKIGNKNENNKNYDNYIILNEKLKDNNMNKENAQFHIKNEINESVHHHIVNNKSKKDIEKGIEDAMRIIIKKLILFKKILVRLINKYKIEMTDIYIDTRTYDIKLKRSTFEDNNKKKSDWKLIFLGTGSMYPSTSRGTSSFIFQTTKKKFNEAFLFDCGENTFISLQKANIKVSKIKNIFITHLHGDHCLGLISVLTMLRNVDKINIYGPEGIYRFLKNNLNSTYSKRIAKFCVYELKLSNKNYDSLNSNTLKNRNNLEYIYKNDKNVYSILKNDFLEINGFSIKHTVPTIGYIIKELNVKNKFNASYIDELIKNNYDQLKQCKNLEYDPYKIYENIIRKMNSNDVFILPDKTKLTFNNAYKEIYKERKIVICQDTCDASSLEDFAKDADILIHESTNSLVDLTNKVSSDFAFEDDYNIQITDYPRKDEIQGKDNINSILDKKEHLHEQENEYISNGENNDKKENVTEDIEKKCLCENEVNKMDKKKEVDSPYEERSILVTNEEKKVSMKKDLLKKKIDNEYFIKSYNKIISERGHSTANMAGTFAKKINAKKLILTHFSQRYIGDNKLKNIIVVRNIENEALESFQGNNKNSEHEESKEFKINKEKRENTENEENIMRNNIYKDKNYINSTDNKCDNNDFYDKEVVAAYDGLIVYIPPQQKK</sequence>
<keyword evidence="7 11" id="KW-0378">Hydrolase</keyword>
<evidence type="ECO:0000256" key="3">
    <source>
        <dbReference type="ARBA" id="ARBA00022694"/>
    </source>
</evidence>
<dbReference type="EMBL" id="LN835298">
    <property type="protein sequence ID" value="CRG98634.1"/>
    <property type="molecule type" value="Genomic_DNA"/>
</dbReference>
<dbReference type="Pfam" id="PF23023">
    <property type="entry name" value="Anti-Pycsar_Apyc1"/>
    <property type="match status" value="1"/>
</dbReference>
<proteinExistence type="inferred from homology"/>
<reference evidence="11 12" key="1">
    <citation type="submission" date="2015-04" db="EMBL/GenBank/DDBJ databases">
        <authorList>
            <consortium name="Pathogen Informatics"/>
        </authorList>
    </citation>
    <scope>NUCLEOTIDE SEQUENCE [LARGE SCALE GENOMIC DNA]</scope>
    <source>
        <strain evidence="11 12">SGS1</strain>
    </source>
</reference>
<dbReference type="InterPro" id="IPR036866">
    <property type="entry name" value="RibonucZ/Hydroxyglut_hydro"/>
</dbReference>
<organism evidence="11 12">
    <name type="scientific">Plasmodium relictum</name>
    <dbReference type="NCBI Taxonomy" id="85471"/>
    <lineage>
        <taxon>Eukaryota</taxon>
        <taxon>Sar</taxon>
        <taxon>Alveolata</taxon>
        <taxon>Apicomplexa</taxon>
        <taxon>Aconoidasida</taxon>
        <taxon>Haemosporida</taxon>
        <taxon>Plasmodiidae</taxon>
        <taxon>Plasmodium</taxon>
        <taxon>Plasmodium (Haemamoeba)</taxon>
    </lineage>
</organism>
<dbReference type="RefSeq" id="XP_028531644.1">
    <property type="nucleotide sequence ID" value="XM_028680116.1"/>
</dbReference>
<dbReference type="Gene3D" id="3.60.15.10">
    <property type="entry name" value="Ribonuclease Z/Hydroxyacylglutathione hydrolase-like"/>
    <property type="match status" value="1"/>
</dbReference>
<dbReference type="GO" id="GO:0042781">
    <property type="term" value="F:3'-tRNA processing endoribonuclease activity"/>
    <property type="evidence" value="ECO:0007669"/>
    <property type="project" value="TreeGrafter"/>
</dbReference>
<name>A0A1J1H1C9_PLARL</name>
<dbReference type="VEuPathDB" id="PlasmoDB:PRELSG_0312300"/>
<evidence type="ECO:0000256" key="7">
    <source>
        <dbReference type="ARBA" id="ARBA00022801"/>
    </source>
</evidence>
<evidence type="ECO:0000313" key="12">
    <source>
        <dbReference type="Proteomes" id="UP000220158"/>
    </source>
</evidence>
<evidence type="ECO:0000256" key="9">
    <source>
        <dbReference type="SAM" id="MobiDB-lite"/>
    </source>
</evidence>
<feature type="signal peptide" evidence="10">
    <location>
        <begin position="1"/>
        <end position="18"/>
    </location>
</feature>